<protein>
    <submittedName>
        <fullName evidence="1">Cytoplasmic protein</fullName>
    </submittedName>
</protein>
<dbReference type="Gene3D" id="2.60.60.30">
    <property type="entry name" value="sav2460 like domains"/>
    <property type="match status" value="1"/>
</dbReference>
<evidence type="ECO:0000313" key="2">
    <source>
        <dbReference type="Proteomes" id="UP000319837"/>
    </source>
</evidence>
<dbReference type="InterPro" id="IPR051324">
    <property type="entry name" value="Stress/Tellurium_Resist"/>
</dbReference>
<organism evidence="1 2">
    <name type="scientific">Niallia circulans</name>
    <name type="common">Bacillus circulans</name>
    <dbReference type="NCBI Taxonomy" id="1397"/>
    <lineage>
        <taxon>Bacteria</taxon>
        <taxon>Bacillati</taxon>
        <taxon>Bacillota</taxon>
        <taxon>Bacilli</taxon>
        <taxon>Bacillales</taxon>
        <taxon>Bacillaceae</taxon>
        <taxon>Niallia</taxon>
    </lineage>
</organism>
<dbReference type="PANTHER" id="PTHR32097:SF18">
    <property type="entry name" value="RING-TYPE DOMAIN-CONTAINING PROTEIN"/>
    <property type="match status" value="1"/>
</dbReference>
<dbReference type="CDD" id="cd06974">
    <property type="entry name" value="TerD_like"/>
    <property type="match status" value="1"/>
</dbReference>
<name>A0A553STR7_NIACI</name>
<reference evidence="2" key="1">
    <citation type="submission" date="2018-10" db="EMBL/GenBank/DDBJ databases">
        <title>FDA dAtabase for Regulatory Grade micrObial Sequences (FDA-ARGOS): Supporting development and validation of Infectious Disease Dx tests.</title>
        <authorList>
            <person name="Minogue T."/>
            <person name="Wolcott M."/>
            <person name="Wasieloski L."/>
            <person name="Aguilar W."/>
            <person name="Moore D."/>
            <person name="Tallon L."/>
            <person name="Sadzewicz L."/>
            <person name="Sengamalay N."/>
            <person name="Ott S."/>
            <person name="Godinez A."/>
            <person name="Nagaraj S."/>
            <person name="Vavikolanu K."/>
            <person name="Vyas G."/>
            <person name="Nadendla S."/>
            <person name="George J."/>
            <person name="Sichtig H."/>
        </authorList>
    </citation>
    <scope>NUCLEOTIDE SEQUENCE [LARGE SCALE GENOMIC DNA]</scope>
    <source>
        <strain evidence="2">FDAARGOS_343</strain>
    </source>
</reference>
<dbReference type="EMBL" id="RIBP01000001">
    <property type="protein sequence ID" value="TRZ40392.1"/>
    <property type="molecule type" value="Genomic_DNA"/>
</dbReference>
<dbReference type="AlphaFoldDB" id="A0A553STR7"/>
<gene>
    <name evidence="1" type="ORF">CEQ21_05630</name>
</gene>
<evidence type="ECO:0000313" key="1">
    <source>
        <dbReference type="EMBL" id="TRZ40392.1"/>
    </source>
</evidence>
<dbReference type="PANTHER" id="PTHR32097">
    <property type="entry name" value="CAMP-BINDING PROTEIN 1-RELATED"/>
    <property type="match status" value="1"/>
</dbReference>
<dbReference type="Proteomes" id="UP000319837">
    <property type="component" value="Unassembled WGS sequence"/>
</dbReference>
<accession>A0A553STR7</accession>
<proteinExistence type="predicted"/>
<dbReference type="InterPro" id="IPR003325">
    <property type="entry name" value="TerD"/>
</dbReference>
<sequence>MMINQIYLRRKTKLILNKSKEPTPQLHYIATIAANFESLGYSLSKPVIDILYTYSTDQLNEFYLTTIHSLQELLGADKTYKPMYPDFPQQVMKASDAELYINALIHYASFGTILPEYEQQTRFPLYDRTKLKLIALGSMNDFLTIFRNLLSSKTSLSESDREDLADVFASLPEHVEQIIPQDIPLKENVALLGKLTVENSLNYKLLIPYVKTATDVLRIAVSLSDGDISLAANTRFKSFKRKERRLLLALLENCGSIEEDMKRYKNRWIRLGERLHPAEYKQFTKVNEAFSKLRNNEDIPTFNGLVAQALQNNQIDEAIRLLSSRPGEFARKLDQLLRLHLKPQSVIDSFQLVADKVETTVLLQVREHFKHRNEDKEKRSFFPKGNVAKMYVIDYTLPAIDANVCEAAVSVCEKSLIEAYKQKEPLGKVYLDEALKNYIVPFSQRSANKSLKSVVRGSKIDIAESTNTIRTFIYWKDGSNEWGTDIDLSAVMYDESWGYLEHVSYTHLRSSKYKSCHSGDITSAPAGASEFIDLDIQSVRNFGGRYVVFSIHSFSGEAFNQLPECFMGWMSREDPNSGEIYEPKTVENKLDITSDSMICIPMILDLYENQVIWTDIALRTEPEYANNVEENQMGMVLMGKALTTLVKPNLYDLFKLHIEARGELSDKIEEADLVFSVDKGITPFDLDIIVSDYL</sequence>
<comment type="caution">
    <text evidence="1">The sequence shown here is derived from an EMBL/GenBank/DDBJ whole genome shotgun (WGS) entry which is preliminary data.</text>
</comment>